<dbReference type="Proteomes" id="UP001311232">
    <property type="component" value="Unassembled WGS sequence"/>
</dbReference>
<accession>A0AAV9QUU5</accession>
<evidence type="ECO:0000256" key="3">
    <source>
        <dbReference type="ARBA" id="ARBA00039568"/>
    </source>
</evidence>
<proteinExistence type="inferred from homology"/>
<keyword evidence="8" id="KW-1185">Reference proteome</keyword>
<dbReference type="PANTHER" id="PTHR10281">
    <property type="entry name" value="MEMBRANE-ASSOCIATED PROGESTERONE RECEPTOR COMPONENT-RELATED"/>
    <property type="match status" value="1"/>
</dbReference>
<name>A0AAV9QUU5_9TELE</name>
<evidence type="ECO:0000313" key="8">
    <source>
        <dbReference type="Proteomes" id="UP001311232"/>
    </source>
</evidence>
<dbReference type="SUPFAM" id="SSF55856">
    <property type="entry name" value="Cytochrome b5-like heme/steroid binding domain"/>
    <property type="match status" value="1"/>
</dbReference>
<dbReference type="GO" id="GO:0012505">
    <property type="term" value="C:endomembrane system"/>
    <property type="evidence" value="ECO:0007669"/>
    <property type="project" value="TreeGrafter"/>
</dbReference>
<organism evidence="7 8">
    <name type="scientific">Crenichthys baileyi</name>
    <name type="common">White River springfish</name>
    <dbReference type="NCBI Taxonomy" id="28760"/>
    <lineage>
        <taxon>Eukaryota</taxon>
        <taxon>Metazoa</taxon>
        <taxon>Chordata</taxon>
        <taxon>Craniata</taxon>
        <taxon>Vertebrata</taxon>
        <taxon>Euteleostomi</taxon>
        <taxon>Actinopterygii</taxon>
        <taxon>Neopterygii</taxon>
        <taxon>Teleostei</taxon>
        <taxon>Neoteleostei</taxon>
        <taxon>Acanthomorphata</taxon>
        <taxon>Ovalentaria</taxon>
        <taxon>Atherinomorphae</taxon>
        <taxon>Cyprinodontiformes</taxon>
        <taxon>Goodeidae</taxon>
        <taxon>Crenichthys</taxon>
    </lineage>
</organism>
<sequence>MLSYALFACLSVLVAVLFLPPDWSVNLGKESQKVPAVRLLSRSELSLYDGEKGSRGLYLAILGQVFEVLKGHKHYGPGGAYHCMAGKDASLAFITGDFTKRGLIDDVSSLSPLQVLALYEWLAFYQRQYQHVGLVVGRFYDENGQPTEALLEVEALQAEGQKLKAQSEVQKVHFPACNSEWSSGHGGRVWCSTKSGGVIRDWTGVPRKLFSPVSGHVQCVCIKDSSTAEDEPSLQKFDGCPSDADSCMVAHDQVSKTSPEK</sequence>
<gene>
    <name evidence="7" type="primary">CYB5D2</name>
    <name evidence="7" type="ORF">CRENBAI_004915</name>
</gene>
<dbReference type="EMBL" id="JAHHUM010002894">
    <property type="protein sequence ID" value="KAK5600229.1"/>
    <property type="molecule type" value="Genomic_DNA"/>
</dbReference>
<dbReference type="InterPro" id="IPR036400">
    <property type="entry name" value="Cyt_B5-like_heme/steroid_sf"/>
</dbReference>
<dbReference type="InterPro" id="IPR050577">
    <property type="entry name" value="MAPR/NEUFC/NENF-like"/>
</dbReference>
<dbReference type="Pfam" id="PF00173">
    <property type="entry name" value="Cyt-b5"/>
    <property type="match status" value="1"/>
</dbReference>
<evidence type="ECO:0000313" key="7">
    <source>
        <dbReference type="EMBL" id="KAK5600229.1"/>
    </source>
</evidence>
<feature type="signal peptide" evidence="5">
    <location>
        <begin position="1"/>
        <end position="24"/>
    </location>
</feature>
<keyword evidence="5" id="KW-0732">Signal</keyword>
<feature type="chain" id="PRO_5043799123" description="Neuferricin" evidence="5">
    <location>
        <begin position="25"/>
        <end position="261"/>
    </location>
</feature>
<evidence type="ECO:0000259" key="6">
    <source>
        <dbReference type="SMART" id="SM01117"/>
    </source>
</evidence>
<evidence type="ECO:0000256" key="5">
    <source>
        <dbReference type="SAM" id="SignalP"/>
    </source>
</evidence>
<protein>
    <recommendedName>
        <fullName evidence="3">Neuferricin</fullName>
    </recommendedName>
    <alternativeName>
        <fullName evidence="4">Cytochrome b5 domain-containing protein 2</fullName>
    </alternativeName>
</protein>
<evidence type="ECO:0000256" key="2">
    <source>
        <dbReference type="ARBA" id="ARBA00038357"/>
    </source>
</evidence>
<dbReference type="SMART" id="SM01117">
    <property type="entry name" value="Cyt-b5"/>
    <property type="match status" value="1"/>
</dbReference>
<evidence type="ECO:0000256" key="4">
    <source>
        <dbReference type="ARBA" id="ARBA00042241"/>
    </source>
</evidence>
<dbReference type="GO" id="GO:0016020">
    <property type="term" value="C:membrane"/>
    <property type="evidence" value="ECO:0007669"/>
    <property type="project" value="TreeGrafter"/>
</dbReference>
<dbReference type="PANTHER" id="PTHR10281:SF4">
    <property type="entry name" value="NEUFERRICIN"/>
    <property type="match status" value="1"/>
</dbReference>
<comment type="caution">
    <text evidence="7">The sequence shown here is derived from an EMBL/GenBank/DDBJ whole genome shotgun (WGS) entry which is preliminary data.</text>
</comment>
<reference evidence="7 8" key="1">
    <citation type="submission" date="2021-06" db="EMBL/GenBank/DDBJ databases">
        <authorList>
            <person name="Palmer J.M."/>
        </authorList>
    </citation>
    <scope>NUCLEOTIDE SEQUENCE [LARGE SCALE GENOMIC DNA]</scope>
    <source>
        <strain evidence="7 8">MEX-2019</strain>
        <tissue evidence="7">Muscle</tissue>
    </source>
</reference>
<dbReference type="AlphaFoldDB" id="A0AAV9QUU5"/>
<dbReference type="Gene3D" id="3.10.120.10">
    <property type="entry name" value="Cytochrome b5-like heme/steroid binding domain"/>
    <property type="match status" value="1"/>
</dbReference>
<comment type="function">
    <text evidence="1">Heme-binding protein which promotes neuronal but not astrocyte differentiation.</text>
</comment>
<dbReference type="InterPro" id="IPR001199">
    <property type="entry name" value="Cyt_B5-like_heme/steroid-bd"/>
</dbReference>
<evidence type="ECO:0000256" key="1">
    <source>
        <dbReference type="ARBA" id="ARBA00037690"/>
    </source>
</evidence>
<comment type="similarity">
    <text evidence="2">Belongs to the cytochrome b5 family. MAPR subfamily.</text>
</comment>
<feature type="domain" description="Cytochrome b5 heme-binding" evidence="6">
    <location>
        <begin position="40"/>
        <end position="136"/>
    </location>
</feature>